<dbReference type="InterPro" id="IPR036271">
    <property type="entry name" value="Tet_transcr_reg_TetR-rel_C_sf"/>
</dbReference>
<dbReference type="Pfam" id="PF00440">
    <property type="entry name" value="TetR_N"/>
    <property type="match status" value="1"/>
</dbReference>
<keyword evidence="3" id="KW-0804">Transcription</keyword>
<dbReference type="PANTHER" id="PTHR30055:SF151">
    <property type="entry name" value="TRANSCRIPTIONAL REGULATORY PROTEIN"/>
    <property type="match status" value="1"/>
</dbReference>
<dbReference type="GO" id="GO:0003700">
    <property type="term" value="F:DNA-binding transcription factor activity"/>
    <property type="evidence" value="ECO:0007669"/>
    <property type="project" value="TreeGrafter"/>
</dbReference>
<dbReference type="GO" id="GO:0000976">
    <property type="term" value="F:transcription cis-regulatory region binding"/>
    <property type="evidence" value="ECO:0007669"/>
    <property type="project" value="TreeGrafter"/>
</dbReference>
<dbReference type="AlphaFoldDB" id="A0A502EHQ0"/>
<proteinExistence type="predicted"/>
<dbReference type="OrthoDB" id="3291296at2"/>
<organism evidence="6 7">
    <name type="scientific">Mycolicibacterium hodleri</name>
    <dbReference type="NCBI Taxonomy" id="49897"/>
    <lineage>
        <taxon>Bacteria</taxon>
        <taxon>Bacillati</taxon>
        <taxon>Actinomycetota</taxon>
        <taxon>Actinomycetes</taxon>
        <taxon>Mycobacteriales</taxon>
        <taxon>Mycobacteriaceae</taxon>
        <taxon>Mycolicibacterium</taxon>
    </lineage>
</organism>
<feature type="domain" description="HTH tetR-type" evidence="5">
    <location>
        <begin position="12"/>
        <end position="72"/>
    </location>
</feature>
<dbReference type="Proteomes" id="UP000320095">
    <property type="component" value="Unassembled WGS sequence"/>
</dbReference>
<dbReference type="InterPro" id="IPR009057">
    <property type="entry name" value="Homeodomain-like_sf"/>
</dbReference>
<dbReference type="PANTHER" id="PTHR30055">
    <property type="entry name" value="HTH-TYPE TRANSCRIPTIONAL REGULATOR RUTR"/>
    <property type="match status" value="1"/>
</dbReference>
<keyword evidence="1" id="KW-0805">Transcription regulation</keyword>
<dbReference type="EMBL" id="RCZG01000001">
    <property type="protein sequence ID" value="TPG36562.1"/>
    <property type="molecule type" value="Genomic_DNA"/>
</dbReference>
<keyword evidence="7" id="KW-1185">Reference proteome</keyword>
<reference evidence="6 7" key="1">
    <citation type="journal article" date="2019" name="Environ. Microbiol.">
        <title>Species interactions and distinct microbial communities in high Arctic permafrost affected cryosols are associated with the CH4 and CO2 gas fluxes.</title>
        <authorList>
            <person name="Altshuler I."/>
            <person name="Hamel J."/>
            <person name="Turney S."/>
            <person name="Magnuson E."/>
            <person name="Levesque R."/>
            <person name="Greer C."/>
            <person name="Whyte L.G."/>
        </authorList>
    </citation>
    <scope>NUCLEOTIDE SEQUENCE [LARGE SCALE GENOMIC DNA]</scope>
    <source>
        <strain evidence="6 7">S5.20</strain>
    </source>
</reference>
<feature type="DNA-binding region" description="H-T-H motif" evidence="4">
    <location>
        <begin position="35"/>
        <end position="54"/>
    </location>
</feature>
<comment type="caution">
    <text evidence="6">The sequence shown here is derived from an EMBL/GenBank/DDBJ whole genome shotgun (WGS) entry which is preliminary data.</text>
</comment>
<evidence type="ECO:0000313" key="6">
    <source>
        <dbReference type="EMBL" id="TPG36562.1"/>
    </source>
</evidence>
<dbReference type="InterPro" id="IPR001647">
    <property type="entry name" value="HTH_TetR"/>
</dbReference>
<evidence type="ECO:0000256" key="1">
    <source>
        <dbReference type="ARBA" id="ARBA00023015"/>
    </source>
</evidence>
<evidence type="ECO:0000313" key="7">
    <source>
        <dbReference type="Proteomes" id="UP000320095"/>
    </source>
</evidence>
<evidence type="ECO:0000259" key="5">
    <source>
        <dbReference type="PROSITE" id="PS50977"/>
    </source>
</evidence>
<keyword evidence="2 4" id="KW-0238">DNA-binding</keyword>
<name>A0A502EHQ0_9MYCO</name>
<dbReference type="PROSITE" id="PS50977">
    <property type="entry name" value="HTH_TETR_2"/>
    <property type="match status" value="1"/>
</dbReference>
<evidence type="ECO:0000256" key="3">
    <source>
        <dbReference type="ARBA" id="ARBA00023163"/>
    </source>
</evidence>
<dbReference type="SUPFAM" id="SSF48498">
    <property type="entry name" value="Tetracyclin repressor-like, C-terminal domain"/>
    <property type="match status" value="1"/>
</dbReference>
<gene>
    <name evidence="6" type="ORF">EAH80_00920</name>
</gene>
<dbReference type="SUPFAM" id="SSF46689">
    <property type="entry name" value="Homeodomain-like"/>
    <property type="match status" value="1"/>
</dbReference>
<dbReference type="Gene3D" id="1.10.357.10">
    <property type="entry name" value="Tetracycline Repressor, domain 2"/>
    <property type="match status" value="1"/>
</dbReference>
<sequence length="201" mass="22032">MASKKSVSVRAPLDRARIAATAMEMIDEVGVDKLTMRAVAARLDVSAMALYHHVEDKDELLRLVGDVVLGRIELPDPNSGDWRELFTSVSMAAVDALLEVPGLSSVLLSSKMLPNARRLVKFCIQQFERGGLSHAAAQEVYAGVQTLVLGRLLIEENANFRVSPTPHPDDEIRDYIVTLRSRASFYGAMAALAERRVQSTA</sequence>
<accession>A0A502EHQ0</accession>
<evidence type="ECO:0000256" key="2">
    <source>
        <dbReference type="ARBA" id="ARBA00023125"/>
    </source>
</evidence>
<protein>
    <submittedName>
        <fullName evidence="6">TetR/AcrR family transcriptional regulator</fullName>
    </submittedName>
</protein>
<dbReference type="RefSeq" id="WP_140687249.1">
    <property type="nucleotide sequence ID" value="NZ_RCZG01000001.1"/>
</dbReference>
<dbReference type="InterPro" id="IPR050109">
    <property type="entry name" value="HTH-type_TetR-like_transc_reg"/>
</dbReference>
<evidence type="ECO:0000256" key="4">
    <source>
        <dbReference type="PROSITE-ProRule" id="PRU00335"/>
    </source>
</evidence>